<accession>A0ABW3Q306</accession>
<evidence type="ECO:0000259" key="1">
    <source>
        <dbReference type="PROSITE" id="PS50106"/>
    </source>
</evidence>
<dbReference type="EMBL" id="JBHTKX010000001">
    <property type="protein sequence ID" value="MFD1127941.1"/>
    <property type="molecule type" value="Genomic_DNA"/>
</dbReference>
<dbReference type="SUPFAM" id="SSF55961">
    <property type="entry name" value="Bet v1-like"/>
    <property type="match status" value="1"/>
</dbReference>
<name>A0ABW3Q306_9BACL</name>
<dbReference type="Gene3D" id="2.30.42.10">
    <property type="match status" value="1"/>
</dbReference>
<reference evidence="3" key="1">
    <citation type="journal article" date="2019" name="Int. J. Syst. Evol. Microbiol.">
        <title>The Global Catalogue of Microorganisms (GCM) 10K type strain sequencing project: providing services to taxonomists for standard genome sequencing and annotation.</title>
        <authorList>
            <consortium name="The Broad Institute Genomics Platform"/>
            <consortium name="The Broad Institute Genome Sequencing Center for Infectious Disease"/>
            <person name="Wu L."/>
            <person name="Ma J."/>
        </authorList>
    </citation>
    <scope>NUCLEOTIDE SEQUENCE [LARGE SCALE GENOMIC DNA]</scope>
    <source>
        <strain evidence="3">CCUG 53519</strain>
    </source>
</reference>
<sequence length="287" mass="32292">MLSEDRRHTVNVIHLESTPETVWRMIATVSGSNAYLSDFGSSTGDPDHPQAGDKFRFTYGDIENETECIASQFPHMYKLSDCYVSILSNGDTVEYNLQTTFLIEQQGPFVILTVEVEGYGNEGHGLWLRECMETGWRRSLTNLKCVLELGLDLRLNLFGYPRLGVTNTGHSEIYEKETGLRAGKGNYIMQAFSQGPAYKAGIRSGDVILTVNGAEVNTHKALVVALSKQYNNPAPIKVLYARDRQLYETEVHLSYDEKFTGFVDAKTKEELQRLKRERSMAADKEGI</sequence>
<dbReference type="SUPFAM" id="SSF50156">
    <property type="entry name" value="PDZ domain-like"/>
    <property type="match status" value="1"/>
</dbReference>
<keyword evidence="3" id="KW-1185">Reference proteome</keyword>
<dbReference type="Proteomes" id="UP001597169">
    <property type="component" value="Unassembled WGS sequence"/>
</dbReference>
<evidence type="ECO:0000313" key="3">
    <source>
        <dbReference type="Proteomes" id="UP001597169"/>
    </source>
</evidence>
<protein>
    <submittedName>
        <fullName evidence="2">PDZ domain-containing protein</fullName>
    </submittedName>
</protein>
<dbReference type="InterPro" id="IPR023393">
    <property type="entry name" value="START-like_dom_sf"/>
</dbReference>
<dbReference type="InterPro" id="IPR001478">
    <property type="entry name" value="PDZ"/>
</dbReference>
<dbReference type="RefSeq" id="WP_091156454.1">
    <property type="nucleotide sequence ID" value="NZ_JBHTKX010000001.1"/>
</dbReference>
<dbReference type="SMART" id="SM00228">
    <property type="entry name" value="PDZ"/>
    <property type="match status" value="1"/>
</dbReference>
<dbReference type="Pfam" id="PF13180">
    <property type="entry name" value="PDZ_2"/>
    <property type="match status" value="1"/>
</dbReference>
<dbReference type="PROSITE" id="PS50106">
    <property type="entry name" value="PDZ"/>
    <property type="match status" value="1"/>
</dbReference>
<gene>
    <name evidence="2" type="ORF">ACFQ3J_07135</name>
</gene>
<dbReference type="InterPro" id="IPR036034">
    <property type="entry name" value="PDZ_sf"/>
</dbReference>
<dbReference type="Gene3D" id="3.30.530.20">
    <property type="match status" value="1"/>
</dbReference>
<organism evidence="2 3">
    <name type="scientific">Paenibacillus provencensis</name>
    <dbReference type="NCBI Taxonomy" id="441151"/>
    <lineage>
        <taxon>Bacteria</taxon>
        <taxon>Bacillati</taxon>
        <taxon>Bacillota</taxon>
        <taxon>Bacilli</taxon>
        <taxon>Bacillales</taxon>
        <taxon>Paenibacillaceae</taxon>
        <taxon>Paenibacillus</taxon>
    </lineage>
</organism>
<feature type="domain" description="PDZ" evidence="1">
    <location>
        <begin position="150"/>
        <end position="216"/>
    </location>
</feature>
<comment type="caution">
    <text evidence="2">The sequence shown here is derived from an EMBL/GenBank/DDBJ whole genome shotgun (WGS) entry which is preliminary data.</text>
</comment>
<evidence type="ECO:0000313" key="2">
    <source>
        <dbReference type="EMBL" id="MFD1127941.1"/>
    </source>
</evidence>
<proteinExistence type="predicted"/>